<dbReference type="AlphaFoldDB" id="A0A9P7QGX0"/>
<keyword evidence="3" id="KW-1185">Reference proteome</keyword>
<accession>A0A9P7QGX0</accession>
<dbReference type="Proteomes" id="UP000707071">
    <property type="component" value="Unassembled WGS sequence"/>
</dbReference>
<organism evidence="2 3">
    <name type="scientific">Claviceps aff. purpurea</name>
    <dbReference type="NCBI Taxonomy" id="1967640"/>
    <lineage>
        <taxon>Eukaryota</taxon>
        <taxon>Fungi</taxon>
        <taxon>Dikarya</taxon>
        <taxon>Ascomycota</taxon>
        <taxon>Pezizomycotina</taxon>
        <taxon>Sordariomycetes</taxon>
        <taxon>Hypocreomycetidae</taxon>
        <taxon>Hypocreales</taxon>
        <taxon>Clavicipitaceae</taxon>
        <taxon>Claviceps</taxon>
    </lineage>
</organism>
<proteinExistence type="predicted"/>
<evidence type="ECO:0000256" key="1">
    <source>
        <dbReference type="SAM" id="SignalP"/>
    </source>
</evidence>
<sequence length="99" mass="10634">MWPKTIWICLFLSVLVSVQELSQNLEPSRASDRQQLLLEAVGPLSTIDPAESTATTSNAAPPDHESLVDELDIGQRIAILFSADDDDTGCVGAKTSKHG</sequence>
<keyword evidence="1" id="KW-0732">Signal</keyword>
<feature type="signal peptide" evidence="1">
    <location>
        <begin position="1"/>
        <end position="18"/>
    </location>
</feature>
<dbReference type="EMBL" id="SRRH01000164">
    <property type="protein sequence ID" value="KAG6296716.1"/>
    <property type="molecule type" value="Genomic_DNA"/>
</dbReference>
<comment type="caution">
    <text evidence="2">The sequence shown here is derived from an EMBL/GenBank/DDBJ whole genome shotgun (WGS) entry which is preliminary data.</text>
</comment>
<protein>
    <recommendedName>
        <fullName evidence="4">Secreted protein</fullName>
    </recommendedName>
</protein>
<evidence type="ECO:0000313" key="2">
    <source>
        <dbReference type="EMBL" id="KAG6296716.1"/>
    </source>
</evidence>
<name>A0A9P7QGX0_9HYPO</name>
<evidence type="ECO:0000313" key="3">
    <source>
        <dbReference type="Proteomes" id="UP000707071"/>
    </source>
</evidence>
<evidence type="ECO:0008006" key="4">
    <source>
        <dbReference type="Google" id="ProtNLM"/>
    </source>
</evidence>
<gene>
    <name evidence="2" type="ORF">E4U09_001648</name>
</gene>
<reference evidence="2 3" key="1">
    <citation type="journal article" date="2020" name="bioRxiv">
        <title>Whole genome comparisons of ergot fungi reveals the divergence and evolution of species within the genus Claviceps are the result of varying mechanisms driving genome evolution and host range expansion.</title>
        <authorList>
            <person name="Wyka S.A."/>
            <person name="Mondo S.J."/>
            <person name="Liu M."/>
            <person name="Dettman J."/>
            <person name="Nalam V."/>
            <person name="Broders K.D."/>
        </authorList>
    </citation>
    <scope>NUCLEOTIDE SEQUENCE [LARGE SCALE GENOMIC DNA]</scope>
    <source>
        <strain evidence="2 3">Clav52</strain>
    </source>
</reference>
<feature type="chain" id="PRO_5040516716" description="Secreted protein" evidence="1">
    <location>
        <begin position="19"/>
        <end position="99"/>
    </location>
</feature>